<comment type="caution">
    <text evidence="1">The sequence shown here is derived from an EMBL/GenBank/DDBJ whole genome shotgun (WGS) entry which is preliminary data.</text>
</comment>
<dbReference type="RefSeq" id="WP_191618154.1">
    <property type="nucleotide sequence ID" value="NZ_JACYFG010000038.1"/>
</dbReference>
<evidence type="ECO:0000313" key="2">
    <source>
        <dbReference type="Proteomes" id="UP000622317"/>
    </source>
</evidence>
<dbReference type="AlphaFoldDB" id="A0A927IIA2"/>
<gene>
    <name evidence="1" type="ORF">IEN85_16245</name>
</gene>
<proteinExistence type="predicted"/>
<sequence length="180" mass="21336">MTLNTKTVVNYDKNRQEAARRLQRLPIGKVLREAFPGLEKWGWSTPWWDIRGSDLWVKLKDGRIIKVDLKLVSRDPFRKKIPSLALETWHDIRNGKPGWPFRKTSVTDKVLWICENSERWLLADFDQLREFAYNKNRLIRSVSRRVRNASKRGGRVTISEFVWVPVWLLRQHLEIDESAA</sequence>
<reference evidence="1" key="1">
    <citation type="submission" date="2020-09" db="EMBL/GenBank/DDBJ databases">
        <title>Pelagicoccus enzymogenes sp. nov. with an EPS production, isolated from marine sediment.</title>
        <authorList>
            <person name="Feng X."/>
        </authorList>
    </citation>
    <scope>NUCLEOTIDE SEQUENCE</scope>
    <source>
        <strain evidence="1">NFK12</strain>
    </source>
</reference>
<accession>A0A927IIA2</accession>
<keyword evidence="2" id="KW-1185">Reference proteome</keyword>
<evidence type="ECO:0000313" key="1">
    <source>
        <dbReference type="EMBL" id="MBD5781051.1"/>
    </source>
</evidence>
<organism evidence="1 2">
    <name type="scientific">Pelagicoccus enzymogenes</name>
    <dbReference type="NCBI Taxonomy" id="2773457"/>
    <lineage>
        <taxon>Bacteria</taxon>
        <taxon>Pseudomonadati</taxon>
        <taxon>Verrucomicrobiota</taxon>
        <taxon>Opitutia</taxon>
        <taxon>Puniceicoccales</taxon>
        <taxon>Pelagicoccaceae</taxon>
        <taxon>Pelagicoccus</taxon>
    </lineage>
</organism>
<dbReference type="EMBL" id="JACYFG010000038">
    <property type="protein sequence ID" value="MBD5781051.1"/>
    <property type="molecule type" value="Genomic_DNA"/>
</dbReference>
<name>A0A927IIA2_9BACT</name>
<protein>
    <submittedName>
        <fullName evidence="1">Uncharacterized protein</fullName>
    </submittedName>
</protein>
<dbReference type="Proteomes" id="UP000622317">
    <property type="component" value="Unassembled WGS sequence"/>
</dbReference>